<feature type="transmembrane region" description="Helical" evidence="1">
    <location>
        <begin position="173"/>
        <end position="199"/>
    </location>
</feature>
<keyword evidence="3" id="KW-1185">Reference proteome</keyword>
<feature type="transmembrane region" description="Helical" evidence="1">
    <location>
        <begin position="133"/>
        <end position="153"/>
    </location>
</feature>
<organism evidence="2 3">
    <name type="scientific">Aquibaculum arenosum</name>
    <dbReference type="NCBI Taxonomy" id="3032591"/>
    <lineage>
        <taxon>Bacteria</taxon>
        <taxon>Pseudomonadati</taxon>
        <taxon>Pseudomonadota</taxon>
        <taxon>Alphaproteobacteria</taxon>
        <taxon>Rhodospirillales</taxon>
        <taxon>Rhodovibrionaceae</taxon>
        <taxon>Aquibaculum</taxon>
    </lineage>
</organism>
<dbReference type="PANTHER" id="PTHR41795:SF1">
    <property type="entry name" value="EXOPOLYSACCHARIDE SYNTHESIS PROTEIN"/>
    <property type="match status" value="1"/>
</dbReference>
<dbReference type="Pfam" id="PF06055">
    <property type="entry name" value="ExoD"/>
    <property type="match status" value="1"/>
</dbReference>
<sequence>MTVPAPRRNNRSIADLLEGLSQTLPAGAIHLRQLLDALGDRSMASALLLLTIPQVLPIPLFVSNLLALPILAVAVQIMLGRQSLWLPNWLLDKPVARERLEQICEKVVPTLRRVERLIRPRYANIWARDGGRLLGLACIAIALVSVAPLPFTGWVPGWALLLIALGLLQHDGLVVFVGLAIGTVAVAIFIAVVVGLVSVGDWVT</sequence>
<dbReference type="Proteomes" id="UP001215503">
    <property type="component" value="Unassembled WGS sequence"/>
</dbReference>
<reference evidence="2 3" key="1">
    <citation type="submission" date="2023-03" db="EMBL/GenBank/DDBJ databases">
        <title>Fodinicurvata sp. CAU 1616 isolated from sea sendiment.</title>
        <authorList>
            <person name="Kim W."/>
        </authorList>
    </citation>
    <scope>NUCLEOTIDE SEQUENCE [LARGE SCALE GENOMIC DNA]</scope>
    <source>
        <strain evidence="2 3">CAU 1616</strain>
    </source>
</reference>
<dbReference type="RefSeq" id="WP_275820523.1">
    <property type="nucleotide sequence ID" value="NZ_JARHUD010000002.1"/>
</dbReference>
<comment type="caution">
    <text evidence="2">The sequence shown here is derived from an EMBL/GenBank/DDBJ whole genome shotgun (WGS) entry which is preliminary data.</text>
</comment>
<dbReference type="EMBL" id="JARHUD010000002">
    <property type="protein sequence ID" value="MDF2095266.1"/>
    <property type="molecule type" value="Genomic_DNA"/>
</dbReference>
<proteinExistence type="predicted"/>
<evidence type="ECO:0000313" key="3">
    <source>
        <dbReference type="Proteomes" id="UP001215503"/>
    </source>
</evidence>
<dbReference type="PIRSF" id="PIRSF033239">
    <property type="entry name" value="ExoD"/>
    <property type="match status" value="1"/>
</dbReference>
<protein>
    <submittedName>
        <fullName evidence="2">Exopolysaccharide biosynthesis protein</fullName>
    </submittedName>
</protein>
<accession>A0ABT5YJZ2</accession>
<evidence type="ECO:0000256" key="1">
    <source>
        <dbReference type="SAM" id="Phobius"/>
    </source>
</evidence>
<evidence type="ECO:0000313" key="2">
    <source>
        <dbReference type="EMBL" id="MDF2095266.1"/>
    </source>
</evidence>
<keyword evidence="1" id="KW-1133">Transmembrane helix</keyword>
<dbReference type="InterPro" id="IPR010331">
    <property type="entry name" value="ExoD"/>
</dbReference>
<keyword evidence="1" id="KW-0812">Transmembrane</keyword>
<name>A0ABT5YJZ2_9PROT</name>
<dbReference type="PANTHER" id="PTHR41795">
    <property type="entry name" value="EXOPOLYSACCHARIDE SYNTHESIS PROTEIN"/>
    <property type="match status" value="1"/>
</dbReference>
<keyword evidence="1" id="KW-0472">Membrane</keyword>
<gene>
    <name evidence="2" type="ORF">P2G67_04675</name>
</gene>